<keyword evidence="2" id="KW-0472">Membrane</keyword>
<feature type="domain" description="Novel STAND NTPase 3" evidence="3">
    <location>
        <begin position="204"/>
        <end position="359"/>
    </location>
</feature>
<dbReference type="AlphaFoldDB" id="A0A8W8N5X9"/>
<reference evidence="4" key="1">
    <citation type="submission" date="2022-08" db="UniProtKB">
        <authorList>
            <consortium name="EnsemblMetazoa"/>
        </authorList>
    </citation>
    <scope>IDENTIFICATION</scope>
    <source>
        <strain evidence="4">05x7-T-G4-1.051#20</strain>
    </source>
</reference>
<organism evidence="4 5">
    <name type="scientific">Magallana gigas</name>
    <name type="common">Pacific oyster</name>
    <name type="synonym">Crassostrea gigas</name>
    <dbReference type="NCBI Taxonomy" id="29159"/>
    <lineage>
        <taxon>Eukaryota</taxon>
        <taxon>Metazoa</taxon>
        <taxon>Spiralia</taxon>
        <taxon>Lophotrochozoa</taxon>
        <taxon>Mollusca</taxon>
        <taxon>Bivalvia</taxon>
        <taxon>Autobranchia</taxon>
        <taxon>Pteriomorphia</taxon>
        <taxon>Ostreida</taxon>
        <taxon>Ostreoidea</taxon>
        <taxon>Ostreidae</taxon>
        <taxon>Magallana</taxon>
    </lineage>
</organism>
<evidence type="ECO:0000259" key="3">
    <source>
        <dbReference type="Pfam" id="PF20720"/>
    </source>
</evidence>
<sequence length="670" mass="75993">MANNVVENCPQTFKDWASRATLKCSNENTYHCVKDEFSSIVEVCTTPLWIQKGHCPIYNTGLKKIVSTECTDPNCPSEVYRSDAVYKYNCYQQFSTRITTENTRATIPAAPNVAPIVGPLIAVCVVALLLVVVVVVVVVVVIMIRRKRQSGFNGRENGCGDKNGAGEDGNRMESSPEESSLNNHRISGPAFWKTEDYLEKNVFTISKFYENAVGALDIYGCVTIVGPPGCGKTLTALQLASRKCGKDGGSQLYFCQALEEILTIAEKDSNAYIIVDDCLDKYLYFPSTLQSAMECLNKTYAEYIKDKKIYLILTAQEDKWNRIKSLLNGCCLFNEPHLLTMNSKTFSEIEKRNMVIRHFECFDIEEILGGQKSHITIPANQAKDSANEETSNLMEKTTYVQKGTVEYIVRIIKDEEEFSFPLKVDLICIYIRLLKSYNGVFNNGFKAFLTKFFDTWSNDTDIKEKRSFCILVFAALLGGEISPRDFSAKKTGDMYNRICIGYACQSNANKSVQKEEGKDKPKQNEFIEQQSERELLETNLRLKSCLYQGSKGQGCPCFAFQHSSLFRFVLLYIQKKKGESFIIENATAETLLNKCWLDLSFFDEKKNTLLKLEGSVIFSRKYFLPLAERILSEIQNGECIPEWDKHVFLSHEEFLNVWNSINKAHVMDVV</sequence>
<protein>
    <recommendedName>
        <fullName evidence="3">Novel STAND NTPase 3 domain-containing protein</fullName>
    </recommendedName>
</protein>
<dbReference type="Proteomes" id="UP000005408">
    <property type="component" value="Unassembled WGS sequence"/>
</dbReference>
<dbReference type="SUPFAM" id="SSF52540">
    <property type="entry name" value="P-loop containing nucleoside triphosphate hydrolases"/>
    <property type="match status" value="1"/>
</dbReference>
<dbReference type="EnsemblMetazoa" id="G4011.1">
    <property type="protein sequence ID" value="G4011.1:cds"/>
    <property type="gene ID" value="G4011"/>
</dbReference>
<feature type="region of interest" description="Disordered" evidence="1">
    <location>
        <begin position="155"/>
        <end position="183"/>
    </location>
</feature>
<accession>A0A8W8N5X9</accession>
<keyword evidence="5" id="KW-1185">Reference proteome</keyword>
<proteinExistence type="predicted"/>
<dbReference type="InterPro" id="IPR049050">
    <property type="entry name" value="nSTAND3"/>
</dbReference>
<keyword evidence="2" id="KW-0812">Transmembrane</keyword>
<dbReference type="InterPro" id="IPR027417">
    <property type="entry name" value="P-loop_NTPase"/>
</dbReference>
<evidence type="ECO:0000256" key="1">
    <source>
        <dbReference type="SAM" id="MobiDB-lite"/>
    </source>
</evidence>
<evidence type="ECO:0000313" key="4">
    <source>
        <dbReference type="EnsemblMetazoa" id="G4011.1:cds"/>
    </source>
</evidence>
<evidence type="ECO:0000313" key="5">
    <source>
        <dbReference type="Proteomes" id="UP000005408"/>
    </source>
</evidence>
<dbReference type="Gene3D" id="3.40.50.300">
    <property type="entry name" value="P-loop containing nucleotide triphosphate hydrolases"/>
    <property type="match status" value="1"/>
</dbReference>
<dbReference type="OrthoDB" id="6154582at2759"/>
<feature type="transmembrane region" description="Helical" evidence="2">
    <location>
        <begin position="120"/>
        <end position="144"/>
    </location>
</feature>
<name>A0A8W8N5X9_MAGGI</name>
<evidence type="ECO:0000256" key="2">
    <source>
        <dbReference type="SAM" id="Phobius"/>
    </source>
</evidence>
<dbReference type="Pfam" id="PF20720">
    <property type="entry name" value="nSTAND3"/>
    <property type="match status" value="1"/>
</dbReference>
<keyword evidence="2" id="KW-1133">Transmembrane helix</keyword>